<dbReference type="Pfam" id="PF00698">
    <property type="entry name" value="Acyl_transf_1"/>
    <property type="match status" value="1"/>
</dbReference>
<dbReference type="Gene3D" id="3.30.70.250">
    <property type="entry name" value="Malonyl-CoA ACP transacylase, ACP-binding"/>
    <property type="match status" value="1"/>
</dbReference>
<dbReference type="InterPro" id="IPR050858">
    <property type="entry name" value="Mal-CoA-ACP_Trans/PKS_FabD"/>
</dbReference>
<reference evidence="6 7" key="1">
    <citation type="submission" date="2021-01" db="EMBL/GenBank/DDBJ databases">
        <title>Tumebacillus sp. strain ITR2 16S ribosomal RNA gene Genome sequencing and assembly.</title>
        <authorList>
            <person name="Kang M."/>
        </authorList>
    </citation>
    <scope>NUCLEOTIDE SEQUENCE [LARGE SCALE GENOMIC DNA]</scope>
    <source>
        <strain evidence="6 7">ITR2</strain>
    </source>
</reference>
<feature type="domain" description="Malonyl-CoA:ACP transacylase (MAT)" evidence="5">
    <location>
        <begin position="17"/>
        <end position="345"/>
    </location>
</feature>
<comment type="catalytic activity">
    <reaction evidence="4">
        <text>holo-[ACP] + malonyl-CoA = malonyl-[ACP] + CoA</text>
        <dbReference type="Rhea" id="RHEA:41792"/>
        <dbReference type="Rhea" id="RHEA-COMP:9623"/>
        <dbReference type="Rhea" id="RHEA-COMP:9685"/>
        <dbReference type="ChEBI" id="CHEBI:57287"/>
        <dbReference type="ChEBI" id="CHEBI:57384"/>
        <dbReference type="ChEBI" id="CHEBI:64479"/>
        <dbReference type="ChEBI" id="CHEBI:78449"/>
        <dbReference type="EC" id="2.3.1.39"/>
    </reaction>
</comment>
<gene>
    <name evidence="6" type="ORF">JJB07_18840</name>
</gene>
<evidence type="ECO:0000256" key="2">
    <source>
        <dbReference type="ARBA" id="ARBA00022679"/>
    </source>
</evidence>
<organism evidence="6 7">
    <name type="scientific">Tumebacillus amylolyticus</name>
    <dbReference type="NCBI Taxonomy" id="2801339"/>
    <lineage>
        <taxon>Bacteria</taxon>
        <taxon>Bacillati</taxon>
        <taxon>Bacillota</taxon>
        <taxon>Bacilli</taxon>
        <taxon>Bacillales</taxon>
        <taxon>Alicyclobacillaceae</taxon>
        <taxon>Tumebacillus</taxon>
    </lineage>
</organism>
<dbReference type="EC" id="2.3.1.39" evidence="1"/>
<keyword evidence="3 6" id="KW-0012">Acyltransferase</keyword>
<evidence type="ECO:0000256" key="3">
    <source>
        <dbReference type="ARBA" id="ARBA00023315"/>
    </source>
</evidence>
<proteinExistence type="predicted"/>
<protein>
    <recommendedName>
        <fullName evidence="1">[acyl-carrier-protein] S-malonyltransferase</fullName>
        <ecNumber evidence="1">2.3.1.39</ecNumber>
    </recommendedName>
</protein>
<keyword evidence="2" id="KW-0808">Transferase</keyword>
<dbReference type="PANTHER" id="PTHR42681">
    <property type="entry name" value="MALONYL-COA-ACYL CARRIER PROTEIN TRANSACYLASE, MITOCHONDRIAL"/>
    <property type="match status" value="1"/>
</dbReference>
<dbReference type="InterPro" id="IPR014043">
    <property type="entry name" value="Acyl_transferase_dom"/>
</dbReference>
<dbReference type="InterPro" id="IPR016035">
    <property type="entry name" value="Acyl_Trfase/lysoPLipase"/>
</dbReference>
<evidence type="ECO:0000313" key="6">
    <source>
        <dbReference type="EMBL" id="MBL0388667.1"/>
    </source>
</evidence>
<dbReference type="SUPFAM" id="SSF55048">
    <property type="entry name" value="Probable ACP-binding domain of malonyl-CoA ACP transacylase"/>
    <property type="match status" value="1"/>
</dbReference>
<evidence type="ECO:0000259" key="5">
    <source>
        <dbReference type="SMART" id="SM00827"/>
    </source>
</evidence>
<dbReference type="InterPro" id="IPR016036">
    <property type="entry name" value="Malonyl_transacylase_ACP-bd"/>
</dbReference>
<dbReference type="RefSeq" id="WP_201637622.1">
    <property type="nucleotide sequence ID" value="NZ_JAEQNB010000006.1"/>
</dbReference>
<sequence length="420" mass="46414">MRQDREGEVQVANAVFMFPGVGSHYSGMGKYFFDNFQVARETFEEASETLGFDMATLCLDKSHKAELDQLQHAQTALVTVSVATYRVFQQEIGLKPDAMLGYSLGEYSALCCAGAFGLSDALRLVKARGEIVSEHAASVDGTMAWVTNLAPAAVEEICANVSEMGEPVYVSAYDTPLKTSISGTQAAIRLAGDLVVKQGGIAIPIKMSGPFHSPIMQPAADRFLNLLQETQMRVPSVPVIANRNALPYGTSETVADNLYQQLVHPVRWLDSLRYLLEAGLTTAVEIGPKNVLQYLLQAVAPDVLSCTYDKEKDVRKSERMLVVQQEDYPHIIAQCLAVVAGTRNHNRDGADYERRVVNPFRHVQNAWEERNASGLATSQADVQEALQMMQTALEAKRVRQEERERHLRDVLGRKLLKIQA</sequence>
<evidence type="ECO:0000313" key="7">
    <source>
        <dbReference type="Proteomes" id="UP000602284"/>
    </source>
</evidence>
<dbReference type="EMBL" id="JAEQNB010000006">
    <property type="protein sequence ID" value="MBL0388667.1"/>
    <property type="molecule type" value="Genomic_DNA"/>
</dbReference>
<dbReference type="SUPFAM" id="SSF52151">
    <property type="entry name" value="FabD/lysophospholipase-like"/>
    <property type="match status" value="1"/>
</dbReference>
<dbReference type="Gene3D" id="3.40.366.10">
    <property type="entry name" value="Malonyl-Coenzyme A Acyl Carrier Protein, domain 2"/>
    <property type="match status" value="1"/>
</dbReference>
<comment type="caution">
    <text evidence="6">The sequence shown here is derived from an EMBL/GenBank/DDBJ whole genome shotgun (WGS) entry which is preliminary data.</text>
</comment>
<evidence type="ECO:0000256" key="1">
    <source>
        <dbReference type="ARBA" id="ARBA00013258"/>
    </source>
</evidence>
<dbReference type="InterPro" id="IPR001227">
    <property type="entry name" value="Ac_transferase_dom_sf"/>
</dbReference>
<keyword evidence="7" id="KW-1185">Reference proteome</keyword>
<dbReference type="GO" id="GO:0016746">
    <property type="term" value="F:acyltransferase activity"/>
    <property type="evidence" value="ECO:0007669"/>
    <property type="project" value="UniProtKB-KW"/>
</dbReference>
<name>A0ABS1JED6_9BACL</name>
<dbReference type="SMART" id="SM00827">
    <property type="entry name" value="PKS_AT"/>
    <property type="match status" value="1"/>
</dbReference>
<dbReference type="Proteomes" id="UP000602284">
    <property type="component" value="Unassembled WGS sequence"/>
</dbReference>
<accession>A0ABS1JED6</accession>
<dbReference type="PANTHER" id="PTHR42681:SF1">
    <property type="entry name" value="MALONYL-COA-ACYL CARRIER PROTEIN TRANSACYLASE, MITOCHONDRIAL"/>
    <property type="match status" value="1"/>
</dbReference>
<evidence type="ECO:0000256" key="4">
    <source>
        <dbReference type="ARBA" id="ARBA00048462"/>
    </source>
</evidence>